<keyword evidence="2 9" id="KW-0732">Signal</keyword>
<evidence type="ECO:0000256" key="1">
    <source>
        <dbReference type="ARBA" id="ARBA00010701"/>
    </source>
</evidence>
<dbReference type="GO" id="GO:0016042">
    <property type="term" value="P:lipid catabolic process"/>
    <property type="evidence" value="ECO:0007669"/>
    <property type="project" value="UniProtKB-KW"/>
</dbReference>
<feature type="domain" description="AB hydrolase-1" evidence="10">
    <location>
        <begin position="79"/>
        <end position="185"/>
    </location>
</feature>
<dbReference type="GO" id="GO:0016788">
    <property type="term" value="F:hydrolase activity, acting on ester bonds"/>
    <property type="evidence" value="ECO:0007669"/>
    <property type="project" value="InterPro"/>
</dbReference>
<keyword evidence="4 7" id="KW-0442">Lipid degradation</keyword>
<dbReference type="Pfam" id="PF00561">
    <property type="entry name" value="Abhydrolase_1"/>
    <property type="match status" value="1"/>
</dbReference>
<evidence type="ECO:0000256" key="7">
    <source>
        <dbReference type="PIRNR" id="PIRNR000862"/>
    </source>
</evidence>
<sequence length="413" mass="47953">MFGGRIFKILTIFTVFLDYNTSAHLYGHNRVEIDDDALQLISRAGYKGEAYYVEPEDKSGWILKMHRILPRGNVRDAQPVFLMHGLFAAAADYLITRKKRALAFLLADNNYDVFLGNSRGSRHSRMAKNTNSSLWEFSFHEIGNYDLAAMIDRALEINGRKRLFYVGHSQGTTSFFALLSTRPEYNAKIIQAHLLAPVAFMKYFPNLWLRDIIMPLMNLFERNRVKYVNFSDILSIGGPIARVLCNSTMNNFTVQFCKAIIYTIVGTNTYQEEIDEAILPTLIDHISTKVSAHQLIHYAQMILSGRFRLYDFKWNNEQVYGTSYPPDYQISNIIAPLYLYRAPEDLLSSRRDVEHLMKLLKNVKYYRVIPNYNHVDFTYGRRSRKVLYNEILNFINMENSSNISSNSIYRRSP</sequence>
<evidence type="ECO:0000256" key="2">
    <source>
        <dbReference type="ARBA" id="ARBA00022729"/>
    </source>
</evidence>
<evidence type="ECO:0000256" key="3">
    <source>
        <dbReference type="ARBA" id="ARBA00022801"/>
    </source>
</evidence>
<dbReference type="InterPro" id="IPR000073">
    <property type="entry name" value="AB_hydrolase_1"/>
</dbReference>
<dbReference type="Gene3D" id="3.40.50.1820">
    <property type="entry name" value="alpha/beta hydrolase"/>
    <property type="match status" value="1"/>
</dbReference>
<dbReference type="OrthoDB" id="7774588at2759"/>
<feature type="active site" description="Nucleophile" evidence="8">
    <location>
        <position position="169"/>
    </location>
</feature>
<keyword evidence="6" id="KW-0325">Glycoprotein</keyword>
<keyword evidence="3 7" id="KW-0378">Hydrolase</keyword>
<feature type="signal peptide" evidence="9">
    <location>
        <begin position="1"/>
        <end position="22"/>
    </location>
</feature>
<dbReference type="AlphaFoldDB" id="A0A9J6BXA1"/>
<proteinExistence type="inferred from homology"/>
<evidence type="ECO:0000313" key="12">
    <source>
        <dbReference type="Proteomes" id="UP001107558"/>
    </source>
</evidence>
<evidence type="ECO:0000256" key="9">
    <source>
        <dbReference type="SAM" id="SignalP"/>
    </source>
</evidence>
<evidence type="ECO:0000256" key="5">
    <source>
        <dbReference type="ARBA" id="ARBA00023098"/>
    </source>
</evidence>
<feature type="active site" description="Charge relay system" evidence="8">
    <location>
        <position position="374"/>
    </location>
</feature>
<dbReference type="InterPro" id="IPR025483">
    <property type="entry name" value="Lipase_euk"/>
</dbReference>
<evidence type="ECO:0000259" key="10">
    <source>
        <dbReference type="Pfam" id="PF00561"/>
    </source>
</evidence>
<reference evidence="11" key="1">
    <citation type="submission" date="2021-03" db="EMBL/GenBank/DDBJ databases">
        <title>Chromosome level genome of the anhydrobiotic midge Polypedilum vanderplanki.</title>
        <authorList>
            <person name="Yoshida Y."/>
            <person name="Kikawada T."/>
            <person name="Gusev O."/>
        </authorList>
    </citation>
    <scope>NUCLEOTIDE SEQUENCE</scope>
    <source>
        <strain evidence="11">NIAS01</strain>
        <tissue evidence="11">Whole body or cell culture</tissue>
    </source>
</reference>
<dbReference type="PIRSF" id="PIRSF000862">
    <property type="entry name" value="Steryl_ester_lip"/>
    <property type="match status" value="1"/>
</dbReference>
<dbReference type="EMBL" id="JADBJN010000002">
    <property type="protein sequence ID" value="KAG5674585.1"/>
    <property type="molecule type" value="Genomic_DNA"/>
</dbReference>
<keyword evidence="5" id="KW-0443">Lipid metabolism</keyword>
<feature type="chain" id="PRO_5039898974" description="Lipase" evidence="9">
    <location>
        <begin position="23"/>
        <end position="413"/>
    </location>
</feature>
<comment type="similarity">
    <text evidence="1 7">Belongs to the AB hydrolase superfamily. Lipase family.</text>
</comment>
<keyword evidence="12" id="KW-1185">Reference proteome</keyword>
<evidence type="ECO:0000256" key="4">
    <source>
        <dbReference type="ARBA" id="ARBA00022963"/>
    </source>
</evidence>
<comment type="caution">
    <text evidence="11">The sequence shown here is derived from an EMBL/GenBank/DDBJ whole genome shotgun (WGS) entry which is preliminary data.</text>
</comment>
<dbReference type="FunFam" id="3.40.50.1820:FF:000057">
    <property type="entry name" value="Lipase"/>
    <property type="match status" value="1"/>
</dbReference>
<evidence type="ECO:0000313" key="11">
    <source>
        <dbReference type="EMBL" id="KAG5674585.1"/>
    </source>
</evidence>
<organism evidence="11 12">
    <name type="scientific">Polypedilum vanderplanki</name>
    <name type="common">Sleeping chironomid midge</name>
    <dbReference type="NCBI Taxonomy" id="319348"/>
    <lineage>
        <taxon>Eukaryota</taxon>
        <taxon>Metazoa</taxon>
        <taxon>Ecdysozoa</taxon>
        <taxon>Arthropoda</taxon>
        <taxon>Hexapoda</taxon>
        <taxon>Insecta</taxon>
        <taxon>Pterygota</taxon>
        <taxon>Neoptera</taxon>
        <taxon>Endopterygota</taxon>
        <taxon>Diptera</taxon>
        <taxon>Nematocera</taxon>
        <taxon>Chironomoidea</taxon>
        <taxon>Chironomidae</taxon>
        <taxon>Chironominae</taxon>
        <taxon>Polypedilum</taxon>
        <taxon>Polypedilum</taxon>
    </lineage>
</organism>
<evidence type="ECO:0000256" key="8">
    <source>
        <dbReference type="PIRSR" id="PIRSR000862-1"/>
    </source>
</evidence>
<protein>
    <recommendedName>
        <fullName evidence="7">Lipase</fullName>
    </recommendedName>
</protein>
<accession>A0A9J6BXA1</accession>
<gene>
    <name evidence="11" type="ORF">PVAND_004539</name>
</gene>
<feature type="active site" description="Charge relay system" evidence="8">
    <location>
        <position position="345"/>
    </location>
</feature>
<evidence type="ECO:0000256" key="6">
    <source>
        <dbReference type="ARBA" id="ARBA00023180"/>
    </source>
</evidence>
<dbReference type="InterPro" id="IPR029058">
    <property type="entry name" value="AB_hydrolase_fold"/>
</dbReference>
<dbReference type="PANTHER" id="PTHR11005">
    <property type="entry name" value="LYSOSOMAL ACID LIPASE-RELATED"/>
    <property type="match status" value="1"/>
</dbReference>
<dbReference type="SUPFAM" id="SSF53474">
    <property type="entry name" value="alpha/beta-Hydrolases"/>
    <property type="match status" value="1"/>
</dbReference>
<name>A0A9J6BXA1_POLVA</name>
<dbReference type="Proteomes" id="UP001107558">
    <property type="component" value="Chromosome 2"/>
</dbReference>